<keyword evidence="2" id="KW-1185">Reference proteome</keyword>
<accession>A0AAW0QDV4</accession>
<evidence type="ECO:0000313" key="1">
    <source>
        <dbReference type="EMBL" id="KAK8093033.1"/>
    </source>
</evidence>
<reference evidence="1 2" key="1">
    <citation type="submission" date="2023-01" db="EMBL/GenBank/DDBJ databases">
        <title>Analysis of 21 Apiospora genomes using comparative genomics revels a genus with tremendous synthesis potential of carbohydrate active enzymes and secondary metabolites.</title>
        <authorList>
            <person name="Sorensen T."/>
        </authorList>
    </citation>
    <scope>NUCLEOTIDE SEQUENCE [LARGE SCALE GENOMIC DNA]</scope>
    <source>
        <strain evidence="1 2">CBS 117206</strain>
    </source>
</reference>
<dbReference type="Proteomes" id="UP001392437">
    <property type="component" value="Unassembled WGS sequence"/>
</dbReference>
<organism evidence="1 2">
    <name type="scientific">Apiospora kogelbergensis</name>
    <dbReference type="NCBI Taxonomy" id="1337665"/>
    <lineage>
        <taxon>Eukaryota</taxon>
        <taxon>Fungi</taxon>
        <taxon>Dikarya</taxon>
        <taxon>Ascomycota</taxon>
        <taxon>Pezizomycotina</taxon>
        <taxon>Sordariomycetes</taxon>
        <taxon>Xylariomycetidae</taxon>
        <taxon>Amphisphaeriales</taxon>
        <taxon>Apiosporaceae</taxon>
        <taxon>Apiospora</taxon>
    </lineage>
</organism>
<dbReference type="AlphaFoldDB" id="A0AAW0QDV4"/>
<evidence type="ECO:0000313" key="2">
    <source>
        <dbReference type="Proteomes" id="UP001392437"/>
    </source>
</evidence>
<name>A0AAW0QDV4_9PEZI</name>
<gene>
    <name evidence="1" type="ORF">PG999_014620</name>
</gene>
<proteinExistence type="predicted"/>
<protein>
    <submittedName>
        <fullName evidence="1">Uncharacterized protein</fullName>
    </submittedName>
</protein>
<dbReference type="EMBL" id="JAQQWP010000012">
    <property type="protein sequence ID" value="KAK8093033.1"/>
    <property type="molecule type" value="Genomic_DNA"/>
</dbReference>
<sequence length="325" mass="36991">MANEEAILSLDLSLYEDNPDQNDIFCKSLLQSLAEGTKEPREAAHEMDAWVIRESTRRLKEFRARPELVKSDEFVVSRATAPNASGLVEHFFRGFPRLCAIFPPYHPGQTRVVQFLRALLRMASHDAPDSFPNADGLIIVSTMPLWPYGALHPDTFRIYGAELTGVAMRAELETPGSEASTRWRNYQSTLARITISGFSDCSFLCGLRDILPKGHGGKRVAKCPTPKVECGTRPADIGFRLRGAVQWLMAGADEEEQEQGARWVYERCRRKEKTEARNPWDTWSRENWEIWKVQLAFYEADDRVELWAREAARTALLRMEAVEAL</sequence>
<comment type="caution">
    <text evidence="1">The sequence shown here is derived from an EMBL/GenBank/DDBJ whole genome shotgun (WGS) entry which is preliminary data.</text>
</comment>